<sequence length="118" mass="13512">MGLAVASDHAAHLQRHHSAPHPLEWRHRRMDRSRRCIRCYGRLAPIAPKHSSIHRCRDVVRSHGRRSRVLSSAMVGQPPHQQQRSAPYIRLDVHVLLKAVTQVYGPCTLLPNGRHDPH</sequence>
<dbReference type="RefSeq" id="XP_008877503.1">
    <property type="nucleotide sequence ID" value="XM_008879281.1"/>
</dbReference>
<accession>A0A024TIT4</accession>
<dbReference type="GeneID" id="20089329"/>
<organism evidence="1">
    <name type="scientific">Aphanomyces invadans</name>
    <dbReference type="NCBI Taxonomy" id="157072"/>
    <lineage>
        <taxon>Eukaryota</taxon>
        <taxon>Sar</taxon>
        <taxon>Stramenopiles</taxon>
        <taxon>Oomycota</taxon>
        <taxon>Saprolegniomycetes</taxon>
        <taxon>Saprolegniales</taxon>
        <taxon>Verrucalvaceae</taxon>
        <taxon>Aphanomyces</taxon>
    </lineage>
</organism>
<evidence type="ECO:0000313" key="1">
    <source>
        <dbReference type="EMBL" id="ETV93943.1"/>
    </source>
</evidence>
<proteinExistence type="predicted"/>
<gene>
    <name evidence="1" type="ORF">H310_12279</name>
</gene>
<reference evidence="1" key="1">
    <citation type="submission" date="2013-12" db="EMBL/GenBank/DDBJ databases">
        <title>The Genome Sequence of Aphanomyces invadans NJM9701.</title>
        <authorList>
            <consortium name="The Broad Institute Genomics Platform"/>
            <person name="Russ C."/>
            <person name="Tyler B."/>
            <person name="van West P."/>
            <person name="Dieguez-Uribeondo J."/>
            <person name="Young S.K."/>
            <person name="Zeng Q."/>
            <person name="Gargeya S."/>
            <person name="Fitzgerald M."/>
            <person name="Abouelleil A."/>
            <person name="Alvarado L."/>
            <person name="Chapman S.B."/>
            <person name="Gainer-Dewar J."/>
            <person name="Goldberg J."/>
            <person name="Griggs A."/>
            <person name="Gujja S."/>
            <person name="Hansen M."/>
            <person name="Howarth C."/>
            <person name="Imamovic A."/>
            <person name="Ireland A."/>
            <person name="Larimer J."/>
            <person name="McCowan C."/>
            <person name="Murphy C."/>
            <person name="Pearson M."/>
            <person name="Poon T.W."/>
            <person name="Priest M."/>
            <person name="Roberts A."/>
            <person name="Saif S."/>
            <person name="Shea T."/>
            <person name="Sykes S."/>
            <person name="Wortman J."/>
            <person name="Nusbaum C."/>
            <person name="Birren B."/>
        </authorList>
    </citation>
    <scope>NUCLEOTIDE SEQUENCE [LARGE SCALE GENOMIC DNA]</scope>
    <source>
        <strain evidence="1">NJM9701</strain>
    </source>
</reference>
<dbReference type="AlphaFoldDB" id="A0A024TIT4"/>
<dbReference type="VEuPathDB" id="FungiDB:H310_12279"/>
<protein>
    <submittedName>
        <fullName evidence="1">Uncharacterized protein</fullName>
    </submittedName>
</protein>
<name>A0A024TIT4_9STRA</name>
<dbReference type="EMBL" id="KI913988">
    <property type="protein sequence ID" value="ETV93943.1"/>
    <property type="molecule type" value="Genomic_DNA"/>
</dbReference>